<name>A0A2R5F2E8_9PROT</name>
<accession>A0A2R5F2E8</accession>
<dbReference type="RefSeq" id="WP_109014016.1">
    <property type="nucleotide sequence ID" value="NZ_BDOQ01000002.1"/>
</dbReference>
<dbReference type="Proteomes" id="UP000245081">
    <property type="component" value="Unassembled WGS sequence"/>
</dbReference>
<reference evidence="1 2" key="1">
    <citation type="journal article" date="2018" name="Environ. Microbiol.">
        <title>Isolation and genomic characterization of Novimethylophilus kurashikiensis gen. nov. sp. nov., a new lanthanide-dependent methylotrophic species of Methylophilaceae.</title>
        <authorList>
            <person name="Lv H."/>
            <person name="Sahin N."/>
            <person name="Tani A."/>
        </authorList>
    </citation>
    <scope>NUCLEOTIDE SEQUENCE [LARGE SCALE GENOMIC DNA]</scope>
    <source>
        <strain evidence="1 2">La2-4</strain>
    </source>
</reference>
<sequence>MSDLSKIGAYSANLSISLNDHGKAVARMLEAGQNKVDAAKEKVTDTALQEIQRATAAKEDMIQLGAKLDIFA</sequence>
<proteinExistence type="predicted"/>
<protein>
    <submittedName>
        <fullName evidence="1">Aminodeoxychorismate synthase</fullName>
    </submittedName>
</protein>
<evidence type="ECO:0000313" key="1">
    <source>
        <dbReference type="EMBL" id="GBG12786.1"/>
    </source>
</evidence>
<dbReference type="AlphaFoldDB" id="A0A2R5F2E8"/>
<keyword evidence="2" id="KW-1185">Reference proteome</keyword>
<dbReference type="EMBL" id="BDOQ01000002">
    <property type="protein sequence ID" value="GBG12786.1"/>
    <property type="molecule type" value="Genomic_DNA"/>
</dbReference>
<comment type="caution">
    <text evidence="1">The sequence shown here is derived from an EMBL/GenBank/DDBJ whole genome shotgun (WGS) entry which is preliminary data.</text>
</comment>
<organism evidence="1 2">
    <name type="scientific">Novimethylophilus kurashikiensis</name>
    <dbReference type="NCBI Taxonomy" id="1825523"/>
    <lineage>
        <taxon>Bacteria</taxon>
        <taxon>Pseudomonadati</taxon>
        <taxon>Pseudomonadota</taxon>
        <taxon>Betaproteobacteria</taxon>
        <taxon>Nitrosomonadales</taxon>
        <taxon>Methylophilaceae</taxon>
        <taxon>Novimethylophilus</taxon>
    </lineage>
</organism>
<gene>
    <name evidence="1" type="ORF">NMK_0320</name>
</gene>
<evidence type="ECO:0000313" key="2">
    <source>
        <dbReference type="Proteomes" id="UP000245081"/>
    </source>
</evidence>